<name>A0ABN2VW09_9ACTN</name>
<evidence type="ECO:0000313" key="3">
    <source>
        <dbReference type="EMBL" id="GAA2074797.1"/>
    </source>
</evidence>
<evidence type="ECO:0000313" key="4">
    <source>
        <dbReference type="Proteomes" id="UP001501480"/>
    </source>
</evidence>
<dbReference type="PANTHER" id="PTHR12737">
    <property type="entry name" value="DIMETHYLARGININE DIMETHYLAMINOHYDROLASE"/>
    <property type="match status" value="1"/>
</dbReference>
<comment type="caution">
    <text evidence="3">The sequence shown here is derived from an EMBL/GenBank/DDBJ whole genome shotgun (WGS) entry which is preliminary data.</text>
</comment>
<keyword evidence="2" id="KW-0378">Hydrolase</keyword>
<organism evidence="3 4">
    <name type="scientific">Aeromicrobium halocynthiae</name>
    <dbReference type="NCBI Taxonomy" id="560557"/>
    <lineage>
        <taxon>Bacteria</taxon>
        <taxon>Bacillati</taxon>
        <taxon>Actinomycetota</taxon>
        <taxon>Actinomycetes</taxon>
        <taxon>Propionibacteriales</taxon>
        <taxon>Nocardioidaceae</taxon>
        <taxon>Aeromicrobium</taxon>
    </lineage>
</organism>
<dbReference type="SUPFAM" id="SSF55909">
    <property type="entry name" value="Pentein"/>
    <property type="match status" value="1"/>
</dbReference>
<keyword evidence="4" id="KW-1185">Reference proteome</keyword>
<sequence length="293" mass="31797">MTILENPTGPLPRTRPVIEPVRSARTRAYGMCTPEHFEVAYAINAWMDPSVPVDRARAMRQWQELHRTHLDLGHRIELLAPLPGLPDMVFAANGAVVVGGRAYGARFRHDERRPEAQAHAAWLRAHGISVHTPEHVNEGEGDFLVLRDVILAGTGFRTSVAAHEEAARVLGRRVVSLELVDPRFYHLDVALGILDDGGGDAPADIAYVPEAFSASSRAVLDDLFPGALHCSVEDALAFGLNLVSDGRNVVLPSAATRLAQEIAARGYTPVPVDLSEFVKAGGSVKCCTMEWHA</sequence>
<accession>A0ABN2VW09</accession>
<dbReference type="PANTHER" id="PTHR12737:SF9">
    <property type="entry name" value="DIMETHYLARGININASE"/>
    <property type="match status" value="1"/>
</dbReference>
<comment type="similarity">
    <text evidence="1">Belongs to the DDAH family.</text>
</comment>
<gene>
    <name evidence="3" type="ORF">GCM10009821_12130</name>
</gene>
<dbReference type="RefSeq" id="WP_344325909.1">
    <property type="nucleotide sequence ID" value="NZ_BAAAPY010000003.1"/>
</dbReference>
<dbReference type="InterPro" id="IPR033199">
    <property type="entry name" value="DDAH-like"/>
</dbReference>
<evidence type="ECO:0000256" key="1">
    <source>
        <dbReference type="ARBA" id="ARBA00008532"/>
    </source>
</evidence>
<evidence type="ECO:0000256" key="2">
    <source>
        <dbReference type="ARBA" id="ARBA00022801"/>
    </source>
</evidence>
<dbReference type="Pfam" id="PF19420">
    <property type="entry name" value="DDAH_eukar"/>
    <property type="match status" value="1"/>
</dbReference>
<reference evidence="3 4" key="1">
    <citation type="journal article" date="2019" name="Int. J. Syst. Evol. Microbiol.">
        <title>The Global Catalogue of Microorganisms (GCM) 10K type strain sequencing project: providing services to taxonomists for standard genome sequencing and annotation.</title>
        <authorList>
            <consortium name="The Broad Institute Genomics Platform"/>
            <consortium name="The Broad Institute Genome Sequencing Center for Infectious Disease"/>
            <person name="Wu L."/>
            <person name="Ma J."/>
        </authorList>
    </citation>
    <scope>NUCLEOTIDE SEQUENCE [LARGE SCALE GENOMIC DNA]</scope>
    <source>
        <strain evidence="3 4">JCM 15749</strain>
    </source>
</reference>
<dbReference type="NCBIfam" id="NF045659">
    <property type="entry name" value="DiMArgaseDdahMtb"/>
    <property type="match status" value="1"/>
</dbReference>
<dbReference type="Gene3D" id="3.75.10.10">
    <property type="entry name" value="L-arginine/glycine Amidinotransferase, Chain A"/>
    <property type="match status" value="1"/>
</dbReference>
<dbReference type="EMBL" id="BAAAPY010000003">
    <property type="protein sequence ID" value="GAA2074797.1"/>
    <property type="molecule type" value="Genomic_DNA"/>
</dbReference>
<dbReference type="Proteomes" id="UP001501480">
    <property type="component" value="Unassembled WGS sequence"/>
</dbReference>
<protein>
    <submittedName>
        <fullName evidence="3">Arginine deiminase-related protein</fullName>
    </submittedName>
</protein>
<proteinExistence type="inferred from homology"/>